<keyword evidence="1 4" id="KW-0663">Pyridoxal phosphate</keyword>
<dbReference type="AlphaFoldDB" id="A0A5C8K980"/>
<dbReference type="PANTHER" id="PTHR30244">
    <property type="entry name" value="TRANSAMINASE"/>
    <property type="match status" value="1"/>
</dbReference>
<dbReference type="Gene3D" id="3.90.1150.10">
    <property type="entry name" value="Aspartate Aminotransferase, domain 1"/>
    <property type="match status" value="1"/>
</dbReference>
<protein>
    <submittedName>
        <fullName evidence="6">DegT/DnrJ/EryC1/StrS family aminotransferase</fullName>
    </submittedName>
</protein>
<dbReference type="InterPro" id="IPR015424">
    <property type="entry name" value="PyrdxlP-dep_Trfase"/>
</dbReference>
<comment type="caution">
    <text evidence="6">The sequence shown here is derived from an EMBL/GenBank/DDBJ whole genome shotgun (WGS) entry which is preliminary data.</text>
</comment>
<dbReference type="Gene3D" id="3.40.640.10">
    <property type="entry name" value="Type I PLP-dependent aspartate aminotransferase-like (Major domain)"/>
    <property type="match status" value="1"/>
</dbReference>
<keyword evidence="7" id="KW-1185">Reference proteome</keyword>
<evidence type="ECO:0000313" key="7">
    <source>
        <dbReference type="Proteomes" id="UP000321926"/>
    </source>
</evidence>
<keyword evidence="6" id="KW-0032">Aminotransferase</keyword>
<evidence type="ECO:0000256" key="3">
    <source>
        <dbReference type="PIRSR" id="PIRSR000390-1"/>
    </source>
</evidence>
<dbReference type="PIRSF" id="PIRSF000390">
    <property type="entry name" value="PLP_StrS"/>
    <property type="match status" value="1"/>
</dbReference>
<dbReference type="GO" id="GO:0000271">
    <property type="term" value="P:polysaccharide biosynthetic process"/>
    <property type="evidence" value="ECO:0007669"/>
    <property type="project" value="TreeGrafter"/>
</dbReference>
<organism evidence="6 7">
    <name type="scientific">Pontibacter qinzhouensis</name>
    <dbReference type="NCBI Taxonomy" id="2603253"/>
    <lineage>
        <taxon>Bacteria</taxon>
        <taxon>Pseudomonadati</taxon>
        <taxon>Bacteroidota</taxon>
        <taxon>Cytophagia</taxon>
        <taxon>Cytophagales</taxon>
        <taxon>Hymenobacteraceae</taxon>
        <taxon>Pontibacter</taxon>
    </lineage>
</organism>
<evidence type="ECO:0000256" key="1">
    <source>
        <dbReference type="ARBA" id="ARBA00022898"/>
    </source>
</evidence>
<dbReference type="SUPFAM" id="SSF53383">
    <property type="entry name" value="PLP-dependent transferases"/>
    <property type="match status" value="1"/>
</dbReference>
<keyword evidence="6" id="KW-0808">Transferase</keyword>
<gene>
    <name evidence="6" type="ORF">FVR03_09775</name>
</gene>
<reference evidence="6 7" key="1">
    <citation type="submission" date="2019-08" db="EMBL/GenBank/DDBJ databases">
        <authorList>
            <person name="Shi S."/>
        </authorList>
    </citation>
    <scope>NUCLEOTIDE SEQUENCE [LARGE SCALE GENOMIC DNA]</scope>
    <source>
        <strain evidence="6 7">GY10130</strain>
    </source>
</reference>
<dbReference type="InterPro" id="IPR015422">
    <property type="entry name" value="PyrdxlP-dep_Trfase_small"/>
</dbReference>
<dbReference type="RefSeq" id="WP_147921563.1">
    <property type="nucleotide sequence ID" value="NZ_VRTY01000030.1"/>
</dbReference>
<dbReference type="Pfam" id="PF01041">
    <property type="entry name" value="DegT_DnrJ_EryC1"/>
    <property type="match status" value="1"/>
</dbReference>
<comment type="similarity">
    <text evidence="2 5">Belongs to the DegT/DnrJ/EryC1 family.</text>
</comment>
<dbReference type="PANTHER" id="PTHR30244:SF36">
    <property type="entry name" value="3-OXO-GLUCOSE-6-PHOSPHATE:GLUTAMATE AMINOTRANSFERASE"/>
    <property type="match status" value="1"/>
</dbReference>
<feature type="modified residue" description="N6-(pyridoxal phosphate)lysine" evidence="4">
    <location>
        <position position="187"/>
    </location>
</feature>
<evidence type="ECO:0000256" key="5">
    <source>
        <dbReference type="RuleBase" id="RU004508"/>
    </source>
</evidence>
<proteinExistence type="inferred from homology"/>
<name>A0A5C8K980_9BACT</name>
<dbReference type="InterPro" id="IPR000653">
    <property type="entry name" value="DegT/StrS_aminotransferase"/>
</dbReference>
<dbReference type="GO" id="GO:0008483">
    <property type="term" value="F:transaminase activity"/>
    <property type="evidence" value="ECO:0007669"/>
    <property type="project" value="UniProtKB-KW"/>
</dbReference>
<evidence type="ECO:0000313" key="6">
    <source>
        <dbReference type="EMBL" id="TXK47126.1"/>
    </source>
</evidence>
<sequence>MAAIPYFEFRDFPEGVAAEVEHAVLQAVRSKRYILSEQVTAFEQAFATTLGAAHAIGVGNGYDALVLALKAIGAGPGDEVIVPANTFIATANAVVQAGCVPVLVEPDLQTYNLAAAVAERAITARTKAIMPVHLYGQACEMNALVELAAKHHLHLIEDFAQAQGATFAGKAVGTFGTVNATSFYPTKNLGALGDGGAVVTNDAAIAAFVHSYHNYGETTKYRNDLVGINSRLDVLQAAVLEVKLKFLTQANAERQRQAQFYLQELEGVGNVVLPFTAPGSSHVFHVFNIRSSHRDALKAHLQEQGIATAIHYPVPVHLQTAYSHLGYKPGDLPIAEELASTSLSLPLFPGLRQEEQQLVVKAVKKFFR</sequence>
<dbReference type="EMBL" id="VRTY01000030">
    <property type="protein sequence ID" value="TXK47126.1"/>
    <property type="molecule type" value="Genomic_DNA"/>
</dbReference>
<dbReference type="CDD" id="cd00616">
    <property type="entry name" value="AHBA_syn"/>
    <property type="match status" value="1"/>
</dbReference>
<dbReference type="Proteomes" id="UP000321926">
    <property type="component" value="Unassembled WGS sequence"/>
</dbReference>
<evidence type="ECO:0000256" key="2">
    <source>
        <dbReference type="ARBA" id="ARBA00037999"/>
    </source>
</evidence>
<dbReference type="OrthoDB" id="9804264at2"/>
<dbReference type="InterPro" id="IPR015421">
    <property type="entry name" value="PyrdxlP-dep_Trfase_major"/>
</dbReference>
<accession>A0A5C8K980</accession>
<evidence type="ECO:0000256" key="4">
    <source>
        <dbReference type="PIRSR" id="PIRSR000390-2"/>
    </source>
</evidence>
<dbReference type="GO" id="GO:0030170">
    <property type="term" value="F:pyridoxal phosphate binding"/>
    <property type="evidence" value="ECO:0007669"/>
    <property type="project" value="TreeGrafter"/>
</dbReference>
<feature type="active site" description="Proton acceptor" evidence="3">
    <location>
        <position position="187"/>
    </location>
</feature>